<evidence type="ECO:0000256" key="7">
    <source>
        <dbReference type="ARBA" id="ARBA00022781"/>
    </source>
</evidence>
<gene>
    <name evidence="13" type="primary">atpG</name>
    <name evidence="14" type="ORF">DRW48_08010</name>
</gene>
<evidence type="ECO:0000256" key="4">
    <source>
        <dbReference type="ARBA" id="ARBA00022448"/>
    </source>
</evidence>
<dbReference type="GO" id="GO:0042777">
    <property type="term" value="P:proton motive force-driven plasma membrane ATP synthesis"/>
    <property type="evidence" value="ECO:0007669"/>
    <property type="project" value="UniProtKB-UniRule"/>
</dbReference>
<keyword evidence="5 13" id="KW-1003">Cell membrane</keyword>
<protein>
    <recommendedName>
        <fullName evidence="13">ATP synthase gamma chain</fullName>
    </recommendedName>
    <alternativeName>
        <fullName evidence="13">ATP synthase F1 sector gamma subunit</fullName>
    </alternativeName>
    <alternativeName>
        <fullName evidence="13">F-ATPase gamma subunit</fullName>
    </alternativeName>
</protein>
<dbReference type="FunFam" id="1.10.287.80:FF:000001">
    <property type="entry name" value="ATP synthase gamma chain"/>
    <property type="match status" value="1"/>
</dbReference>
<evidence type="ECO:0000256" key="10">
    <source>
        <dbReference type="ARBA" id="ARBA00023196"/>
    </source>
</evidence>
<dbReference type="KEGG" id="pars:DRW48_08010"/>
<evidence type="ECO:0000313" key="15">
    <source>
        <dbReference type="Proteomes" id="UP000252023"/>
    </source>
</evidence>
<dbReference type="OrthoDB" id="9812769at2"/>
<dbReference type="Pfam" id="PF00231">
    <property type="entry name" value="ATP-synt"/>
    <property type="match status" value="1"/>
</dbReference>
<keyword evidence="4 13" id="KW-0813">Transport</keyword>
<dbReference type="InterPro" id="IPR000131">
    <property type="entry name" value="ATP_synth_F1_gsu"/>
</dbReference>
<dbReference type="InterPro" id="IPR023632">
    <property type="entry name" value="ATP_synth_F1_gsu_CS"/>
</dbReference>
<dbReference type="HAMAP" id="MF_00815">
    <property type="entry name" value="ATP_synth_gamma_bact"/>
    <property type="match status" value="1"/>
</dbReference>
<dbReference type="Gene3D" id="3.40.1380.10">
    <property type="match status" value="1"/>
</dbReference>
<dbReference type="Gene3D" id="1.10.287.80">
    <property type="entry name" value="ATP synthase, gamma subunit, helix hairpin domain"/>
    <property type="match status" value="1"/>
</dbReference>
<keyword evidence="10 13" id="KW-0139">CF(1)</keyword>
<evidence type="ECO:0000256" key="11">
    <source>
        <dbReference type="ARBA" id="ARBA00023310"/>
    </source>
</evidence>
<evidence type="ECO:0000256" key="8">
    <source>
        <dbReference type="ARBA" id="ARBA00023065"/>
    </source>
</evidence>
<sequence>MPSLKDLKNRIQSVKNTRKITKAMQMVAAAKLRRAQEAAEAARPYADRMAAVMAGLTTGSVGSDSAPRLLTGTGSDQRHLLVVLTSERGLAGGFNSAIVKLARLEAQALAAKGKDVTIVTVGKKGREQLKREYASSFQRHFDLSELKAVNYATAREIAEDILERFEAGNFDVATLYYNTFQSVIAQVPTSRQIIPAVVPEGAGEVGGATALYDYEPGEDVILHDLLPRSVATQVFAALLENAASEQGARMTAMDNATRNAGDMIDRLTTQYNRSRQAAITKELIEIISGAEAL</sequence>
<reference evidence="15" key="1">
    <citation type="submission" date="2018-07" db="EMBL/GenBank/DDBJ databases">
        <title>Genome sequencing of Paracoccus sp. SC2-6.</title>
        <authorList>
            <person name="Heo J."/>
            <person name="Kim S.-J."/>
            <person name="Kwon S.-W."/>
        </authorList>
    </citation>
    <scope>NUCLEOTIDE SEQUENCE [LARGE SCALE GENOMIC DNA]</scope>
    <source>
        <strain evidence="15">SC2-6</strain>
    </source>
</reference>
<evidence type="ECO:0000256" key="3">
    <source>
        <dbReference type="ARBA" id="ARBA00007681"/>
    </source>
</evidence>
<comment type="function">
    <text evidence="1 13">Produces ATP from ADP in the presence of a proton gradient across the membrane. The gamma chain is believed to be important in regulating ATPase activity and the flow of protons through the CF(0) complex.</text>
</comment>
<proteinExistence type="inferred from homology"/>
<accession>A0A344PJT6</accession>
<keyword evidence="7 13" id="KW-0375">Hydrogen ion transport</keyword>
<keyword evidence="11 13" id="KW-0066">ATP synthesis</keyword>
<evidence type="ECO:0000256" key="5">
    <source>
        <dbReference type="ARBA" id="ARBA00022475"/>
    </source>
</evidence>
<keyword evidence="8 13" id="KW-0406">Ion transport</keyword>
<dbReference type="PANTHER" id="PTHR11693">
    <property type="entry name" value="ATP SYNTHASE GAMMA CHAIN"/>
    <property type="match status" value="1"/>
</dbReference>
<name>A0A344PJT6_9RHOB</name>
<evidence type="ECO:0000313" key="14">
    <source>
        <dbReference type="EMBL" id="AXC49641.1"/>
    </source>
</evidence>
<dbReference type="GO" id="GO:0045259">
    <property type="term" value="C:proton-transporting ATP synthase complex"/>
    <property type="evidence" value="ECO:0007669"/>
    <property type="project" value="UniProtKB-KW"/>
</dbReference>
<dbReference type="EMBL" id="CP030918">
    <property type="protein sequence ID" value="AXC49641.1"/>
    <property type="molecule type" value="Genomic_DNA"/>
</dbReference>
<dbReference type="SUPFAM" id="SSF52943">
    <property type="entry name" value="ATP synthase (F1-ATPase), gamma subunit"/>
    <property type="match status" value="1"/>
</dbReference>
<evidence type="ECO:0000256" key="1">
    <source>
        <dbReference type="ARBA" id="ARBA00003456"/>
    </source>
</evidence>
<evidence type="ECO:0000256" key="9">
    <source>
        <dbReference type="ARBA" id="ARBA00023136"/>
    </source>
</evidence>
<dbReference type="FunFam" id="1.10.287.80:FF:000003">
    <property type="entry name" value="ATP synthase gamma chain, chloroplastic"/>
    <property type="match status" value="1"/>
</dbReference>
<comment type="similarity">
    <text evidence="3 13">Belongs to the ATPase gamma chain family.</text>
</comment>
<dbReference type="PRINTS" id="PR00126">
    <property type="entry name" value="ATPASEGAMMA"/>
</dbReference>
<keyword evidence="15" id="KW-1185">Reference proteome</keyword>
<dbReference type="PIRSF" id="PIRSF039089">
    <property type="entry name" value="ATP_synthase_gamma"/>
    <property type="match status" value="1"/>
</dbReference>
<dbReference type="GO" id="GO:0009579">
    <property type="term" value="C:thylakoid"/>
    <property type="evidence" value="ECO:0007669"/>
    <property type="project" value="UniProtKB-SubCell"/>
</dbReference>
<dbReference type="GO" id="GO:0005886">
    <property type="term" value="C:plasma membrane"/>
    <property type="evidence" value="ECO:0007669"/>
    <property type="project" value="UniProtKB-SubCell"/>
</dbReference>
<dbReference type="GO" id="GO:0046933">
    <property type="term" value="F:proton-transporting ATP synthase activity, rotational mechanism"/>
    <property type="evidence" value="ECO:0007669"/>
    <property type="project" value="UniProtKB-UniRule"/>
</dbReference>
<dbReference type="NCBIfam" id="NF004146">
    <property type="entry name" value="PRK05621.1-4"/>
    <property type="match status" value="1"/>
</dbReference>
<organism evidence="14 15">
    <name type="scientific">Paracoccus suum</name>
    <dbReference type="NCBI Taxonomy" id="2259340"/>
    <lineage>
        <taxon>Bacteria</taxon>
        <taxon>Pseudomonadati</taxon>
        <taxon>Pseudomonadota</taxon>
        <taxon>Alphaproteobacteria</taxon>
        <taxon>Rhodobacterales</taxon>
        <taxon>Paracoccaceae</taxon>
        <taxon>Paracoccus</taxon>
    </lineage>
</organism>
<comment type="subunit">
    <text evidence="13">F-type ATPases have 2 components, CF(1) - the catalytic core - and CF(0) - the membrane proton channel. CF(1) has five subunits: alpha(3), beta(3), gamma(1), delta(1), epsilon(1). CF(0) has three main subunits: a, b and c.</text>
</comment>
<dbReference type="CDD" id="cd12151">
    <property type="entry name" value="F1-ATPase_gamma"/>
    <property type="match status" value="1"/>
</dbReference>
<evidence type="ECO:0000256" key="2">
    <source>
        <dbReference type="ARBA" id="ARBA00004170"/>
    </source>
</evidence>
<dbReference type="AlphaFoldDB" id="A0A344PJT6"/>
<dbReference type="Proteomes" id="UP000252023">
    <property type="component" value="Chromosome"/>
</dbReference>
<dbReference type="InterPro" id="IPR035968">
    <property type="entry name" value="ATP_synth_F1_ATPase_gsu"/>
</dbReference>
<dbReference type="PROSITE" id="PS00153">
    <property type="entry name" value="ATPASE_GAMMA"/>
    <property type="match status" value="1"/>
</dbReference>
<keyword evidence="6" id="KW-0997">Cell inner membrane</keyword>
<evidence type="ECO:0000256" key="6">
    <source>
        <dbReference type="ARBA" id="ARBA00022519"/>
    </source>
</evidence>
<dbReference type="GO" id="GO:0005524">
    <property type="term" value="F:ATP binding"/>
    <property type="evidence" value="ECO:0007669"/>
    <property type="project" value="UniProtKB-UniRule"/>
</dbReference>
<comment type="subcellular location">
    <subcellularLocation>
        <location evidence="13">Cell membrane</location>
        <topology evidence="13">Peripheral membrane protein</topology>
    </subcellularLocation>
    <subcellularLocation>
        <location evidence="2">Membrane</location>
        <topology evidence="2">Peripheral membrane protein</topology>
    </subcellularLocation>
    <subcellularLocation>
        <location evidence="12">Thylakoid</location>
    </subcellularLocation>
</comment>
<dbReference type="NCBIfam" id="TIGR01146">
    <property type="entry name" value="ATPsyn_F1gamma"/>
    <property type="match status" value="1"/>
</dbReference>
<evidence type="ECO:0000256" key="13">
    <source>
        <dbReference type="HAMAP-Rule" id="MF_00815"/>
    </source>
</evidence>
<dbReference type="RefSeq" id="WP_114075956.1">
    <property type="nucleotide sequence ID" value="NZ_CP030918.1"/>
</dbReference>
<keyword evidence="9 13" id="KW-0472">Membrane</keyword>
<evidence type="ECO:0000256" key="12">
    <source>
        <dbReference type="ARBA" id="ARBA00060385"/>
    </source>
</evidence>
<dbReference type="PANTHER" id="PTHR11693:SF22">
    <property type="entry name" value="ATP SYNTHASE SUBUNIT GAMMA, MITOCHONDRIAL"/>
    <property type="match status" value="1"/>
</dbReference>